<dbReference type="Gene3D" id="3.30.420.10">
    <property type="entry name" value="Ribonuclease H-like superfamily/Ribonuclease H"/>
    <property type="match status" value="2"/>
</dbReference>
<dbReference type="SMART" id="SM00479">
    <property type="entry name" value="EXOIII"/>
    <property type="match status" value="1"/>
</dbReference>
<dbReference type="OrthoDB" id="448399at2759"/>
<dbReference type="PANTHER" id="PTHR23044">
    <property type="entry name" value="3'-5' EXONUCLEASE ERI1-RELATED"/>
    <property type="match status" value="1"/>
</dbReference>
<dbReference type="InterPro" id="IPR012337">
    <property type="entry name" value="RNaseH-like_sf"/>
</dbReference>
<dbReference type="InterPro" id="IPR013520">
    <property type="entry name" value="Ribonucl_H"/>
</dbReference>
<gene>
    <name evidence="5" type="ORF">GIB67_017578</name>
</gene>
<dbReference type="CDD" id="cd06133">
    <property type="entry name" value="ERI-1_3'hExo_like"/>
    <property type="match status" value="1"/>
</dbReference>
<proteinExistence type="predicted"/>
<evidence type="ECO:0000313" key="5">
    <source>
        <dbReference type="EMBL" id="KAF6143970.1"/>
    </source>
</evidence>
<sequence length="448" mass="50998">MEQMMRLQEFNYFVVIDFEATCDKDKKPNPQEIIEFPSVLVNSMNNQIESSFHTYVRPIFHQHLTNFCKDLTGIQQEQVDRGVLLSEALLMHDKWLEDMGVKKTNFAVVTWGDWDCSTMLESECRFKRIRKPDYFNRWINLRVPFNEVYRGVQCSLIEAVKLAGIPWEGRPHCGFDDARNTARLLISLMSRGLRFSITKSMVTPQNCTTAEECVYCYCGVKSSRCMVRKPGPRYGFLFFGCGNWTATRVTGTLSAPSAVLRSNLLRMRSSSARPPKRNELIFENKYSNPEEVLMRATLYNTPLSRVEPPTLTKRVANTIAREGWHTINVDAAWKKSGISGSTGFIIKSYDDSIVSAGHDTTRAADPEEAEAIAAIRGMEAALSLGLDRIILLTDCQRLVRAFRDHSEGISWGALTWASDMYTLATRFQTFIFEFVNRSCNIEAHLHSA</sequence>
<keyword evidence="1" id="KW-0540">Nuclease</keyword>
<dbReference type="InterPro" id="IPR044730">
    <property type="entry name" value="RNase_H-like_dom_plant"/>
</dbReference>
<dbReference type="CDD" id="cd06222">
    <property type="entry name" value="RNase_H_like"/>
    <property type="match status" value="1"/>
</dbReference>
<dbReference type="GO" id="GO:0004523">
    <property type="term" value="F:RNA-DNA hybrid ribonuclease activity"/>
    <property type="evidence" value="ECO:0007669"/>
    <property type="project" value="InterPro"/>
</dbReference>
<dbReference type="InterPro" id="IPR002156">
    <property type="entry name" value="RNaseH_domain"/>
</dbReference>
<comment type="caution">
    <text evidence="5">The sequence shown here is derived from an EMBL/GenBank/DDBJ whole genome shotgun (WGS) entry which is preliminary data.</text>
</comment>
<dbReference type="GO" id="GO:0000175">
    <property type="term" value="F:3'-5'-RNA exonuclease activity"/>
    <property type="evidence" value="ECO:0007669"/>
    <property type="project" value="InterPro"/>
</dbReference>
<keyword evidence="3" id="KW-0269">Exonuclease</keyword>
<dbReference type="Pfam" id="PF00929">
    <property type="entry name" value="RNase_T"/>
    <property type="match status" value="1"/>
</dbReference>
<reference evidence="5 6" key="1">
    <citation type="journal article" date="2020" name="IScience">
        <title>Genome Sequencing of the Endangered Kingdonia uniflora (Circaeasteraceae, Ranunculales) Reveals Potential Mechanisms of Evolutionary Specialization.</title>
        <authorList>
            <person name="Sun Y."/>
            <person name="Deng T."/>
            <person name="Zhang A."/>
            <person name="Moore M.J."/>
            <person name="Landis J.B."/>
            <person name="Lin N."/>
            <person name="Zhang H."/>
            <person name="Zhang X."/>
            <person name="Huang J."/>
            <person name="Zhang X."/>
            <person name="Sun H."/>
            <person name="Wang H."/>
        </authorList>
    </citation>
    <scope>NUCLEOTIDE SEQUENCE [LARGE SCALE GENOMIC DNA]</scope>
    <source>
        <strain evidence="5">TB1705</strain>
        <tissue evidence="5">Leaf</tissue>
    </source>
</reference>
<evidence type="ECO:0000259" key="4">
    <source>
        <dbReference type="SMART" id="SM00479"/>
    </source>
</evidence>
<dbReference type="GO" id="GO:0003676">
    <property type="term" value="F:nucleic acid binding"/>
    <property type="evidence" value="ECO:0007669"/>
    <property type="project" value="InterPro"/>
</dbReference>
<dbReference type="EMBL" id="JACGCM010002156">
    <property type="protein sequence ID" value="KAF6143970.1"/>
    <property type="molecule type" value="Genomic_DNA"/>
</dbReference>
<evidence type="ECO:0000313" key="6">
    <source>
        <dbReference type="Proteomes" id="UP000541444"/>
    </source>
</evidence>
<evidence type="ECO:0000256" key="2">
    <source>
        <dbReference type="ARBA" id="ARBA00022801"/>
    </source>
</evidence>
<dbReference type="InterPro" id="IPR047201">
    <property type="entry name" value="ERI-1_3'hExo-like"/>
</dbReference>
<dbReference type="InterPro" id="IPR036397">
    <property type="entry name" value="RNaseH_sf"/>
</dbReference>
<dbReference type="PANTHER" id="PTHR23044:SF61">
    <property type="entry name" value="3'-5' EXORIBONUCLEASE 1-RELATED"/>
    <property type="match status" value="1"/>
</dbReference>
<dbReference type="Pfam" id="PF13456">
    <property type="entry name" value="RVT_3"/>
    <property type="match status" value="1"/>
</dbReference>
<feature type="domain" description="Exonuclease" evidence="4">
    <location>
        <begin position="12"/>
        <end position="194"/>
    </location>
</feature>
<dbReference type="AlphaFoldDB" id="A0A7J7LN65"/>
<evidence type="ECO:0000256" key="3">
    <source>
        <dbReference type="ARBA" id="ARBA00022839"/>
    </source>
</evidence>
<dbReference type="Proteomes" id="UP000541444">
    <property type="component" value="Unassembled WGS sequence"/>
</dbReference>
<accession>A0A7J7LN65</accession>
<evidence type="ECO:0000256" key="1">
    <source>
        <dbReference type="ARBA" id="ARBA00022722"/>
    </source>
</evidence>
<dbReference type="InterPro" id="IPR051274">
    <property type="entry name" value="3-5_Exoribonuclease"/>
</dbReference>
<organism evidence="5 6">
    <name type="scientific">Kingdonia uniflora</name>
    <dbReference type="NCBI Taxonomy" id="39325"/>
    <lineage>
        <taxon>Eukaryota</taxon>
        <taxon>Viridiplantae</taxon>
        <taxon>Streptophyta</taxon>
        <taxon>Embryophyta</taxon>
        <taxon>Tracheophyta</taxon>
        <taxon>Spermatophyta</taxon>
        <taxon>Magnoliopsida</taxon>
        <taxon>Ranunculales</taxon>
        <taxon>Circaeasteraceae</taxon>
        <taxon>Kingdonia</taxon>
    </lineage>
</organism>
<keyword evidence="2" id="KW-0378">Hydrolase</keyword>
<dbReference type="SUPFAM" id="SSF53098">
    <property type="entry name" value="Ribonuclease H-like"/>
    <property type="match status" value="2"/>
</dbReference>
<protein>
    <recommendedName>
        <fullName evidence="4">Exonuclease domain-containing protein</fullName>
    </recommendedName>
</protein>
<keyword evidence="6" id="KW-1185">Reference proteome</keyword>
<name>A0A7J7LN65_9MAGN</name>